<evidence type="ECO:0000256" key="1">
    <source>
        <dbReference type="SAM" id="Phobius"/>
    </source>
</evidence>
<organism evidence="2">
    <name type="scientific">viral metagenome</name>
    <dbReference type="NCBI Taxonomy" id="1070528"/>
    <lineage>
        <taxon>unclassified sequences</taxon>
        <taxon>metagenomes</taxon>
        <taxon>organismal metagenomes</taxon>
    </lineage>
</organism>
<sequence>MECLKKYKDIIGKPYEGVHSYRFMGTAIVDYIVTIILSVIFAYVTDIPIVLSTIIVFVLGIILHILFGVPTNTTRYLGFS</sequence>
<evidence type="ECO:0000313" key="2">
    <source>
        <dbReference type="EMBL" id="QHT09132.1"/>
    </source>
</evidence>
<dbReference type="EMBL" id="MN739508">
    <property type="protein sequence ID" value="QHT09132.1"/>
    <property type="molecule type" value="Genomic_DNA"/>
</dbReference>
<accession>A0A6C0CY96</accession>
<reference evidence="2" key="1">
    <citation type="journal article" date="2020" name="Nature">
        <title>Giant virus diversity and host interactions through global metagenomics.</title>
        <authorList>
            <person name="Schulz F."/>
            <person name="Roux S."/>
            <person name="Paez-Espino D."/>
            <person name="Jungbluth S."/>
            <person name="Walsh D.A."/>
            <person name="Denef V.J."/>
            <person name="McMahon K.D."/>
            <person name="Konstantinidis K.T."/>
            <person name="Eloe-Fadrosh E.A."/>
            <person name="Kyrpides N.C."/>
            <person name="Woyke T."/>
        </authorList>
    </citation>
    <scope>NUCLEOTIDE SEQUENCE</scope>
    <source>
        <strain evidence="2">GVMAG-M-3300023110-24</strain>
    </source>
</reference>
<name>A0A6C0CY96_9ZZZZ</name>
<feature type="transmembrane region" description="Helical" evidence="1">
    <location>
        <begin position="21"/>
        <end position="43"/>
    </location>
</feature>
<dbReference type="AlphaFoldDB" id="A0A6C0CY96"/>
<keyword evidence="1" id="KW-1133">Transmembrane helix</keyword>
<keyword evidence="1" id="KW-0472">Membrane</keyword>
<proteinExistence type="predicted"/>
<feature type="transmembrane region" description="Helical" evidence="1">
    <location>
        <begin position="49"/>
        <end position="69"/>
    </location>
</feature>
<protein>
    <submittedName>
        <fullName evidence="2">Uncharacterized protein</fullName>
    </submittedName>
</protein>
<keyword evidence="1" id="KW-0812">Transmembrane</keyword>